<keyword evidence="6" id="KW-0072">Autophagy</keyword>
<evidence type="ECO:0000256" key="4">
    <source>
        <dbReference type="ARBA" id="ARBA00022786"/>
    </source>
</evidence>
<evidence type="ECO:0000256" key="5">
    <source>
        <dbReference type="ARBA" id="ARBA00022927"/>
    </source>
</evidence>
<evidence type="ECO:0000256" key="7">
    <source>
        <dbReference type="ARBA" id="ARBA00029833"/>
    </source>
</evidence>
<dbReference type="AlphaFoldDB" id="A0A1Y1YHV9"/>
<dbReference type="STRING" id="1231657.A0A1Y1YHV9"/>
<organism evidence="8 9">
    <name type="scientific">Clohesyomyces aquaticus</name>
    <dbReference type="NCBI Taxonomy" id="1231657"/>
    <lineage>
        <taxon>Eukaryota</taxon>
        <taxon>Fungi</taxon>
        <taxon>Dikarya</taxon>
        <taxon>Ascomycota</taxon>
        <taxon>Pezizomycotina</taxon>
        <taxon>Dothideomycetes</taxon>
        <taxon>Pleosporomycetidae</taxon>
        <taxon>Pleosporales</taxon>
        <taxon>Lindgomycetaceae</taxon>
        <taxon>Clohesyomyces</taxon>
    </lineage>
</organism>
<evidence type="ECO:0000256" key="6">
    <source>
        <dbReference type="ARBA" id="ARBA00023006"/>
    </source>
</evidence>
<dbReference type="OrthoDB" id="4089664at2759"/>
<evidence type="ECO:0000313" key="8">
    <source>
        <dbReference type="EMBL" id="ORX97559.1"/>
    </source>
</evidence>
<dbReference type="PANTHER" id="PTHR14957">
    <property type="entry name" value="UBIQUITIN-LIKE-CONJUGATING ENZYME ATG10"/>
    <property type="match status" value="1"/>
</dbReference>
<dbReference type="PANTHER" id="PTHR14957:SF1">
    <property type="entry name" value="UBIQUITIN-LIKE-CONJUGATING ENZYME ATG10"/>
    <property type="match status" value="1"/>
</dbReference>
<gene>
    <name evidence="8" type="ORF">BCR34DRAFT_607236</name>
</gene>
<keyword evidence="3" id="KW-0808">Transferase</keyword>
<keyword evidence="5" id="KW-0653">Protein transport</keyword>
<dbReference type="GO" id="GO:0032446">
    <property type="term" value="P:protein modification by small protein conjugation"/>
    <property type="evidence" value="ECO:0007669"/>
    <property type="project" value="TreeGrafter"/>
</dbReference>
<evidence type="ECO:0000256" key="1">
    <source>
        <dbReference type="ARBA" id="ARBA00005696"/>
    </source>
</evidence>
<dbReference type="EMBL" id="MCFA01000232">
    <property type="protein sequence ID" value="ORX97559.1"/>
    <property type="molecule type" value="Genomic_DNA"/>
</dbReference>
<keyword evidence="4" id="KW-0833">Ubl conjugation pathway</keyword>
<dbReference type="GO" id="GO:0015031">
    <property type="term" value="P:protein transport"/>
    <property type="evidence" value="ECO:0007669"/>
    <property type="project" value="UniProtKB-KW"/>
</dbReference>
<dbReference type="GO" id="GO:0000045">
    <property type="term" value="P:autophagosome assembly"/>
    <property type="evidence" value="ECO:0007669"/>
    <property type="project" value="TreeGrafter"/>
</dbReference>
<dbReference type="GO" id="GO:0000422">
    <property type="term" value="P:autophagy of mitochondrion"/>
    <property type="evidence" value="ECO:0007669"/>
    <property type="project" value="TreeGrafter"/>
</dbReference>
<name>A0A1Y1YHV9_9PLEO</name>
<evidence type="ECO:0000313" key="9">
    <source>
        <dbReference type="Proteomes" id="UP000193144"/>
    </source>
</evidence>
<dbReference type="Gene3D" id="3.30.1460.50">
    <property type="match status" value="1"/>
</dbReference>
<dbReference type="Proteomes" id="UP000193144">
    <property type="component" value="Unassembled WGS sequence"/>
</dbReference>
<sequence length="215" mass="24013">MAESTAFPLISKSDFEDACTELSALFAKHSTLQQEWLSVEVETRNGIKFLKIAKPLREFESAQGGDHVLRRGNGLEMEEEVEEDEEALANPPSGQNAVIEYDIILSPSYQVPVLYFNIKDPLFRYPPTMKTLYQHLVSPYFKPQAERVSVIGGITVTDHPLTNTPVFFIHPCQTVAVLEASRGIQELIPREYLMLWIGALGGCVGLHLPIALAEK</sequence>
<dbReference type="InterPro" id="IPR007135">
    <property type="entry name" value="Atg3/Atg10"/>
</dbReference>
<protein>
    <recommendedName>
        <fullName evidence="2">Ubiquitin-like-conjugating enzyme ATG10</fullName>
    </recommendedName>
    <alternativeName>
        <fullName evidence="7">Autophagy-related protein 10</fullName>
    </alternativeName>
</protein>
<dbReference type="GO" id="GO:0005829">
    <property type="term" value="C:cytosol"/>
    <property type="evidence" value="ECO:0007669"/>
    <property type="project" value="TreeGrafter"/>
</dbReference>
<reference evidence="8 9" key="1">
    <citation type="submission" date="2016-07" db="EMBL/GenBank/DDBJ databases">
        <title>Pervasive Adenine N6-methylation of Active Genes in Fungi.</title>
        <authorList>
            <consortium name="DOE Joint Genome Institute"/>
            <person name="Mondo S.J."/>
            <person name="Dannebaum R.O."/>
            <person name="Kuo R.C."/>
            <person name="Labutti K."/>
            <person name="Haridas S."/>
            <person name="Kuo A."/>
            <person name="Salamov A."/>
            <person name="Ahrendt S.R."/>
            <person name="Lipzen A."/>
            <person name="Sullivan W."/>
            <person name="Andreopoulos W.B."/>
            <person name="Clum A."/>
            <person name="Lindquist E."/>
            <person name="Daum C."/>
            <person name="Ramamoorthy G.K."/>
            <person name="Gryganskyi A."/>
            <person name="Culley D."/>
            <person name="Magnuson J.K."/>
            <person name="James T.Y."/>
            <person name="O'Malley M.A."/>
            <person name="Stajich J.E."/>
            <person name="Spatafora J.W."/>
            <person name="Visel A."/>
            <person name="Grigoriev I.V."/>
        </authorList>
    </citation>
    <scope>NUCLEOTIDE SEQUENCE [LARGE SCALE GENOMIC DNA]</scope>
    <source>
        <strain evidence="8 9">CBS 115471</strain>
    </source>
</reference>
<comment type="caution">
    <text evidence="8">The sequence shown here is derived from an EMBL/GenBank/DDBJ whole genome shotgun (WGS) entry which is preliminary data.</text>
</comment>
<comment type="similarity">
    <text evidence="1">Belongs to the ATG10 family.</text>
</comment>
<keyword evidence="5" id="KW-0813">Transport</keyword>
<keyword evidence="9" id="KW-1185">Reference proteome</keyword>
<dbReference type="GO" id="GO:0061651">
    <property type="term" value="F:Atg12 conjugating enzyme activity"/>
    <property type="evidence" value="ECO:0007669"/>
    <property type="project" value="TreeGrafter"/>
</dbReference>
<evidence type="ECO:0000256" key="3">
    <source>
        <dbReference type="ARBA" id="ARBA00022679"/>
    </source>
</evidence>
<accession>A0A1Y1YHV9</accession>
<evidence type="ECO:0000256" key="2">
    <source>
        <dbReference type="ARBA" id="ARBA00021099"/>
    </source>
</evidence>
<dbReference type="Pfam" id="PF03987">
    <property type="entry name" value="Autophagy_act_C"/>
    <property type="match status" value="1"/>
</dbReference>
<proteinExistence type="inferred from homology"/>